<dbReference type="PANTHER" id="PTHR38788">
    <property type="entry name" value="CLR5 DOMAIN-CONTAINING PROTEIN"/>
    <property type="match status" value="1"/>
</dbReference>
<feature type="domain" description="Clr5" evidence="2">
    <location>
        <begin position="24"/>
        <end position="71"/>
    </location>
</feature>
<dbReference type="Gene3D" id="1.25.40.10">
    <property type="entry name" value="Tetratricopeptide repeat domain"/>
    <property type="match status" value="1"/>
</dbReference>
<dbReference type="Pfam" id="PF14420">
    <property type="entry name" value="Clr5"/>
    <property type="match status" value="1"/>
</dbReference>
<dbReference type="InterPro" id="IPR011990">
    <property type="entry name" value="TPR-like_helical_dom_sf"/>
</dbReference>
<evidence type="ECO:0000259" key="2">
    <source>
        <dbReference type="Pfam" id="PF14420"/>
    </source>
</evidence>
<dbReference type="SUPFAM" id="SSF48452">
    <property type="entry name" value="TPR-like"/>
    <property type="match status" value="1"/>
</dbReference>
<evidence type="ECO:0000313" key="3">
    <source>
        <dbReference type="EMBL" id="KAK0743471.1"/>
    </source>
</evidence>
<dbReference type="EMBL" id="JAUKUD010000005">
    <property type="protein sequence ID" value="KAK0743471.1"/>
    <property type="molecule type" value="Genomic_DNA"/>
</dbReference>
<proteinExistence type="predicted"/>
<reference evidence="3" key="1">
    <citation type="submission" date="2023-06" db="EMBL/GenBank/DDBJ databases">
        <title>Genome-scale phylogeny and comparative genomics of the fungal order Sordariales.</title>
        <authorList>
            <consortium name="Lawrence Berkeley National Laboratory"/>
            <person name="Hensen N."/>
            <person name="Bonometti L."/>
            <person name="Westerberg I."/>
            <person name="Brannstrom I.O."/>
            <person name="Guillou S."/>
            <person name="Cros-Aarteil S."/>
            <person name="Calhoun S."/>
            <person name="Haridas S."/>
            <person name="Kuo A."/>
            <person name="Mondo S."/>
            <person name="Pangilinan J."/>
            <person name="Riley R."/>
            <person name="LaButti K."/>
            <person name="Andreopoulos B."/>
            <person name="Lipzen A."/>
            <person name="Chen C."/>
            <person name="Yanf M."/>
            <person name="Daum C."/>
            <person name="Ng V."/>
            <person name="Clum A."/>
            <person name="Steindorff A."/>
            <person name="Ohm R."/>
            <person name="Martin F."/>
            <person name="Silar P."/>
            <person name="Natvig D."/>
            <person name="Lalanne C."/>
            <person name="Gautier V."/>
            <person name="Ament-velasquez S.L."/>
            <person name="Kruys A."/>
            <person name="Hutchinson M.I."/>
            <person name="Powell A.J."/>
            <person name="Barry K."/>
            <person name="Miller A.N."/>
            <person name="Grigoriev I.V."/>
            <person name="Debuchy R."/>
            <person name="Gladieux P."/>
            <person name="Thoren M.H."/>
            <person name="Johannesson H."/>
        </authorList>
    </citation>
    <scope>NUCLEOTIDE SEQUENCE</scope>
    <source>
        <strain evidence="3">SMH3187-1</strain>
    </source>
</reference>
<keyword evidence="4" id="KW-1185">Reference proteome</keyword>
<dbReference type="Proteomes" id="UP001172155">
    <property type="component" value="Unassembled WGS sequence"/>
</dbReference>
<name>A0AA40EQ83_9PEZI</name>
<gene>
    <name evidence="3" type="ORF">B0T18DRAFT_430742</name>
</gene>
<dbReference type="PANTHER" id="PTHR38788:SF3">
    <property type="entry name" value="CLR5 DOMAIN-CONTAINING PROTEIN"/>
    <property type="match status" value="1"/>
</dbReference>
<dbReference type="InterPro" id="IPR025676">
    <property type="entry name" value="Clr5_dom"/>
</dbReference>
<comment type="caution">
    <text evidence="3">The sequence shown here is derived from an EMBL/GenBank/DDBJ whole genome shotgun (WGS) entry which is preliminary data.</text>
</comment>
<accession>A0AA40EQ83</accession>
<evidence type="ECO:0000256" key="1">
    <source>
        <dbReference type="SAM" id="MobiDB-lite"/>
    </source>
</evidence>
<protein>
    <recommendedName>
        <fullName evidence="2">Clr5 domain-containing protein</fullName>
    </recommendedName>
</protein>
<sequence>MSTSPESAGSNGLPAKARKWASDDSFTRHRKSITELYSTMTLPNLLQTMEREHNFFATPKMYKTRFRRWGLWKHNQASTVVEIVRLQRERDAAHKPTTEILLHGQRVDLARVDAYLRRNDKMRRYVSSLPTSAPHRHPPTAALICRTPSPSPSPSPEESLYRAIRTYYASSLSTPSRTWVFDPPTSPSPAHTSTTHHLHLAQTLWLRFRTALNHLVRPPLNLALAARLLRIVFAELTTALLSPFASPLLPFWILHVVVLLREAHPALPPEFRPLEAQLLRHVADLTAAARTPGWEMWRVLCRSSAARERWHVRRCAEVAGAEVAAALGGTHAVAVDLGLAGVLAGTGTGAEDAGEKSRRYAALWETLSGGEQGEGEFDGRHMDVLACWAVHLRQHRRYEEAEELILREVLRRPERMAKLHACLGSAFNLHIMLATVNIDMERYPAAEGYCRKALVIAKMQVEATSDDGDLFEGLDTLETCLRAQDKHEEADGVVLERETVVKQTLEKVGEKEDSV</sequence>
<evidence type="ECO:0000313" key="4">
    <source>
        <dbReference type="Proteomes" id="UP001172155"/>
    </source>
</evidence>
<organism evidence="3 4">
    <name type="scientific">Schizothecium vesticola</name>
    <dbReference type="NCBI Taxonomy" id="314040"/>
    <lineage>
        <taxon>Eukaryota</taxon>
        <taxon>Fungi</taxon>
        <taxon>Dikarya</taxon>
        <taxon>Ascomycota</taxon>
        <taxon>Pezizomycotina</taxon>
        <taxon>Sordariomycetes</taxon>
        <taxon>Sordariomycetidae</taxon>
        <taxon>Sordariales</taxon>
        <taxon>Schizotheciaceae</taxon>
        <taxon>Schizothecium</taxon>
    </lineage>
</organism>
<feature type="compositionally biased region" description="Polar residues" evidence="1">
    <location>
        <begin position="1"/>
        <end position="10"/>
    </location>
</feature>
<feature type="region of interest" description="Disordered" evidence="1">
    <location>
        <begin position="1"/>
        <end position="21"/>
    </location>
</feature>
<dbReference type="AlphaFoldDB" id="A0AA40EQ83"/>